<gene>
    <name evidence="2" type="ORF">BJZ21_000148</name>
</gene>
<feature type="transmembrane region" description="Helical" evidence="1">
    <location>
        <begin position="23"/>
        <end position="44"/>
    </location>
</feature>
<keyword evidence="1" id="KW-0812">Transmembrane</keyword>
<dbReference type="Proteomes" id="UP000535511">
    <property type="component" value="Unassembled WGS sequence"/>
</dbReference>
<sequence>MDARKGRHNSSNTKKSNTSARKYWQYLLETIWAVGAGVMVSPLATLSQ</sequence>
<proteinExistence type="predicted"/>
<dbReference type="EMBL" id="JACCBG010000001">
    <property type="protein sequence ID" value="NYD40065.1"/>
    <property type="molecule type" value="Genomic_DNA"/>
</dbReference>
<evidence type="ECO:0000256" key="1">
    <source>
        <dbReference type="SAM" id="Phobius"/>
    </source>
</evidence>
<protein>
    <submittedName>
        <fullName evidence="2">Uncharacterized protein</fullName>
    </submittedName>
</protein>
<keyword evidence="3" id="KW-1185">Reference proteome</keyword>
<name>A0A7Y9E2X2_9ACTN</name>
<organism evidence="2 3">
    <name type="scientific">Nocardioides panaciterrulae</name>
    <dbReference type="NCBI Taxonomy" id="661492"/>
    <lineage>
        <taxon>Bacteria</taxon>
        <taxon>Bacillati</taxon>
        <taxon>Actinomycetota</taxon>
        <taxon>Actinomycetes</taxon>
        <taxon>Propionibacteriales</taxon>
        <taxon>Nocardioidaceae</taxon>
        <taxon>Nocardioides</taxon>
    </lineage>
</organism>
<evidence type="ECO:0000313" key="3">
    <source>
        <dbReference type="Proteomes" id="UP000535511"/>
    </source>
</evidence>
<dbReference type="AlphaFoldDB" id="A0A7Y9E2X2"/>
<accession>A0A7Y9E2X2</accession>
<keyword evidence="1" id="KW-1133">Transmembrane helix</keyword>
<evidence type="ECO:0000313" key="2">
    <source>
        <dbReference type="EMBL" id="NYD40065.1"/>
    </source>
</evidence>
<keyword evidence="1" id="KW-0472">Membrane</keyword>
<comment type="caution">
    <text evidence="2">The sequence shown here is derived from an EMBL/GenBank/DDBJ whole genome shotgun (WGS) entry which is preliminary data.</text>
</comment>
<reference evidence="2 3" key="1">
    <citation type="submission" date="2020-07" db="EMBL/GenBank/DDBJ databases">
        <title>Sequencing the genomes of 1000 actinobacteria strains.</title>
        <authorList>
            <person name="Klenk H.-P."/>
        </authorList>
    </citation>
    <scope>NUCLEOTIDE SEQUENCE [LARGE SCALE GENOMIC DNA]</scope>
    <source>
        <strain evidence="2 3">DSM 21350</strain>
    </source>
</reference>